<comment type="caution">
    <text evidence="2">The sequence shown here is derived from an EMBL/GenBank/DDBJ whole genome shotgun (WGS) entry which is preliminary data.</text>
</comment>
<dbReference type="Gene3D" id="3.40.50.300">
    <property type="entry name" value="P-loop containing nucleotide triphosphate hydrolases"/>
    <property type="match status" value="1"/>
</dbReference>
<evidence type="ECO:0000256" key="1">
    <source>
        <dbReference type="SAM" id="MobiDB-lite"/>
    </source>
</evidence>
<dbReference type="AlphaFoldDB" id="A0A1E2RZD2"/>
<feature type="region of interest" description="Disordered" evidence="1">
    <location>
        <begin position="1"/>
        <end position="22"/>
    </location>
</feature>
<dbReference type="EMBL" id="MASI01000003">
    <property type="protein sequence ID" value="ODA67465.1"/>
    <property type="molecule type" value="Genomic_DNA"/>
</dbReference>
<evidence type="ECO:0000313" key="3">
    <source>
        <dbReference type="Proteomes" id="UP000095087"/>
    </source>
</evidence>
<dbReference type="InterPro" id="IPR027417">
    <property type="entry name" value="P-loop_NTPase"/>
</dbReference>
<dbReference type="OrthoDB" id="7202530at2"/>
<gene>
    <name evidence="2" type="ORF">A7A08_01497</name>
</gene>
<protein>
    <recommendedName>
        <fullName evidence="4">Protein ImuA</fullName>
    </recommendedName>
</protein>
<proteinExistence type="predicted"/>
<evidence type="ECO:0000313" key="2">
    <source>
        <dbReference type="EMBL" id="ODA67465.1"/>
    </source>
</evidence>
<accession>A0A1E2RZD2</accession>
<organism evidence="2 3">
    <name type="scientific">Methyloligella halotolerans</name>
    <dbReference type="NCBI Taxonomy" id="1177755"/>
    <lineage>
        <taxon>Bacteria</taxon>
        <taxon>Pseudomonadati</taxon>
        <taxon>Pseudomonadota</taxon>
        <taxon>Alphaproteobacteria</taxon>
        <taxon>Hyphomicrobiales</taxon>
        <taxon>Hyphomicrobiaceae</taxon>
        <taxon>Methyloligella</taxon>
    </lineage>
</organism>
<name>A0A1E2RZD2_9HYPH</name>
<evidence type="ECO:0008006" key="4">
    <source>
        <dbReference type="Google" id="ProtNLM"/>
    </source>
</evidence>
<dbReference type="STRING" id="1177755.A7A08_01497"/>
<sequence>MAHNPDGAERSSVTSAGVAEAGGREKHLIERLRSLIRKLEQVPVSFHHHPPATGAGAAPSACFSSSFADNAPRDETAFPPLHRLGEPGLHELKPAAYGDMPAALGFALGALRCQVRGIEEDAPLLWCLTENQLKEWGAPYAPGLLGFGLDPARLLIVRVRTPKDAAWTLEEGLKSGALAGLLGQAEIDKPVMARRLGLAAKQGGLPCLLLSDHRQASLPGSLTRWRIAPVLSGPEPFDKQSPGPPRWRLTLERANGEPPGQSWILEWNRHAYDFRLAAPLADRTAETGADQKRRSSSGA</sequence>
<dbReference type="Proteomes" id="UP000095087">
    <property type="component" value="Unassembled WGS sequence"/>
</dbReference>
<dbReference type="RefSeq" id="WP_069094824.1">
    <property type="nucleotide sequence ID" value="NZ_MASI01000003.1"/>
</dbReference>
<keyword evidence="3" id="KW-1185">Reference proteome</keyword>
<dbReference type="SUPFAM" id="SSF52540">
    <property type="entry name" value="P-loop containing nucleoside triphosphate hydrolases"/>
    <property type="match status" value="1"/>
</dbReference>
<reference evidence="2 3" key="1">
    <citation type="submission" date="2016-07" db="EMBL/GenBank/DDBJ databases">
        <title>Draft genome sequence of Methyloligella halotolerans C2T (VKM B-2706T=CCUG 61687T=DSM 25045T), a halotolerant polyhydroxybutyrate accumulating methylotroph.</title>
        <authorList>
            <person name="Vasilenko O.V."/>
            <person name="Doronina N.V."/>
            <person name="Poroshina M.N."/>
            <person name="Tarlachkov S.V."/>
            <person name="Trotsenko Y.A."/>
        </authorList>
    </citation>
    <scope>NUCLEOTIDE SEQUENCE [LARGE SCALE GENOMIC DNA]</scope>
    <source>
        <strain evidence="2 3">VKM B-2706</strain>
    </source>
</reference>